<dbReference type="SUPFAM" id="SSF47862">
    <property type="entry name" value="Saposin"/>
    <property type="match status" value="2"/>
</dbReference>
<keyword evidence="2" id="KW-0325">Glycoprotein</keyword>
<evidence type="ECO:0000256" key="1">
    <source>
        <dbReference type="ARBA" id="ARBA00023157"/>
    </source>
</evidence>
<dbReference type="OrthoDB" id="7542851at2759"/>
<dbReference type="AlphaFoldDB" id="B4KPX2"/>
<evidence type="ECO:0000259" key="3">
    <source>
        <dbReference type="PROSITE" id="PS50015"/>
    </source>
</evidence>
<reference evidence="4 5" key="1">
    <citation type="journal article" date="2007" name="Nature">
        <title>Evolution of genes and genomes on the Drosophila phylogeny.</title>
        <authorList>
            <consortium name="Drosophila 12 Genomes Consortium"/>
            <person name="Clark A.G."/>
            <person name="Eisen M.B."/>
            <person name="Smith D.R."/>
            <person name="Bergman C.M."/>
            <person name="Oliver B."/>
            <person name="Markow T.A."/>
            <person name="Kaufman T.C."/>
            <person name="Kellis M."/>
            <person name="Gelbart W."/>
            <person name="Iyer V.N."/>
            <person name="Pollard D.A."/>
            <person name="Sackton T.B."/>
            <person name="Larracuente A.M."/>
            <person name="Singh N.D."/>
            <person name="Abad J.P."/>
            <person name="Abt D.N."/>
            <person name="Adryan B."/>
            <person name="Aguade M."/>
            <person name="Akashi H."/>
            <person name="Anderson W.W."/>
            <person name="Aquadro C.F."/>
            <person name="Ardell D.H."/>
            <person name="Arguello R."/>
            <person name="Artieri C.G."/>
            <person name="Barbash D.A."/>
            <person name="Barker D."/>
            <person name="Barsanti P."/>
            <person name="Batterham P."/>
            <person name="Batzoglou S."/>
            <person name="Begun D."/>
            <person name="Bhutkar A."/>
            <person name="Blanco E."/>
            <person name="Bosak S.A."/>
            <person name="Bradley R.K."/>
            <person name="Brand A.D."/>
            <person name="Brent M.R."/>
            <person name="Brooks A.N."/>
            <person name="Brown R.H."/>
            <person name="Butlin R.K."/>
            <person name="Caggese C."/>
            <person name="Calvi B.R."/>
            <person name="Bernardo de Carvalho A."/>
            <person name="Caspi A."/>
            <person name="Castrezana S."/>
            <person name="Celniker S.E."/>
            <person name="Chang J.L."/>
            <person name="Chapple C."/>
            <person name="Chatterji S."/>
            <person name="Chinwalla A."/>
            <person name="Civetta A."/>
            <person name="Clifton S.W."/>
            <person name="Comeron J.M."/>
            <person name="Costello J.C."/>
            <person name="Coyne J.A."/>
            <person name="Daub J."/>
            <person name="David R.G."/>
            <person name="Delcher A.L."/>
            <person name="Delehaunty K."/>
            <person name="Do C.B."/>
            <person name="Ebling H."/>
            <person name="Edwards K."/>
            <person name="Eickbush T."/>
            <person name="Evans J.D."/>
            <person name="Filipski A."/>
            <person name="Findeiss S."/>
            <person name="Freyhult E."/>
            <person name="Fulton L."/>
            <person name="Fulton R."/>
            <person name="Garcia A.C."/>
            <person name="Gardiner A."/>
            <person name="Garfield D.A."/>
            <person name="Garvin B.E."/>
            <person name="Gibson G."/>
            <person name="Gilbert D."/>
            <person name="Gnerre S."/>
            <person name="Godfrey J."/>
            <person name="Good R."/>
            <person name="Gotea V."/>
            <person name="Gravely B."/>
            <person name="Greenberg A.J."/>
            <person name="Griffiths-Jones S."/>
            <person name="Gross S."/>
            <person name="Guigo R."/>
            <person name="Gustafson E.A."/>
            <person name="Haerty W."/>
            <person name="Hahn M.W."/>
            <person name="Halligan D.L."/>
            <person name="Halpern A.L."/>
            <person name="Halter G.M."/>
            <person name="Han M.V."/>
            <person name="Heger A."/>
            <person name="Hillier L."/>
            <person name="Hinrichs A.S."/>
            <person name="Holmes I."/>
            <person name="Hoskins R.A."/>
            <person name="Hubisz M.J."/>
            <person name="Hultmark D."/>
            <person name="Huntley M.A."/>
            <person name="Jaffe D.B."/>
            <person name="Jagadeeshan S."/>
            <person name="Jeck W.R."/>
            <person name="Johnson J."/>
            <person name="Jones C.D."/>
            <person name="Jordan W.C."/>
            <person name="Karpen G.H."/>
            <person name="Kataoka E."/>
            <person name="Keightley P.D."/>
            <person name="Kheradpour P."/>
            <person name="Kirkness E.F."/>
            <person name="Koerich L.B."/>
            <person name="Kristiansen K."/>
            <person name="Kudrna D."/>
            <person name="Kulathinal R.J."/>
            <person name="Kumar S."/>
            <person name="Kwok R."/>
            <person name="Lander E."/>
            <person name="Langley C.H."/>
            <person name="Lapoint R."/>
            <person name="Lazzaro B.P."/>
            <person name="Lee S.J."/>
            <person name="Levesque L."/>
            <person name="Li R."/>
            <person name="Lin C.F."/>
            <person name="Lin M.F."/>
            <person name="Lindblad-Toh K."/>
            <person name="Llopart A."/>
            <person name="Long M."/>
            <person name="Low L."/>
            <person name="Lozovsky E."/>
            <person name="Lu J."/>
            <person name="Luo M."/>
            <person name="Machado C.A."/>
            <person name="Makalowski W."/>
            <person name="Marzo M."/>
            <person name="Matsuda M."/>
            <person name="Matzkin L."/>
            <person name="McAllister B."/>
            <person name="McBride C.S."/>
            <person name="McKernan B."/>
            <person name="McKernan K."/>
            <person name="Mendez-Lago M."/>
            <person name="Minx P."/>
            <person name="Mollenhauer M.U."/>
            <person name="Montooth K."/>
            <person name="Mount S.M."/>
            <person name="Mu X."/>
            <person name="Myers E."/>
            <person name="Negre B."/>
            <person name="Newfeld S."/>
            <person name="Nielsen R."/>
            <person name="Noor M.A."/>
            <person name="O'Grady P."/>
            <person name="Pachter L."/>
            <person name="Papaceit M."/>
            <person name="Parisi M.J."/>
            <person name="Parisi M."/>
            <person name="Parts L."/>
            <person name="Pedersen J.S."/>
            <person name="Pesole G."/>
            <person name="Phillippy A.M."/>
            <person name="Ponting C.P."/>
            <person name="Pop M."/>
            <person name="Porcelli D."/>
            <person name="Powell J.R."/>
            <person name="Prohaska S."/>
            <person name="Pruitt K."/>
            <person name="Puig M."/>
            <person name="Quesneville H."/>
            <person name="Ram K.R."/>
            <person name="Rand D."/>
            <person name="Rasmussen M.D."/>
            <person name="Reed L.K."/>
            <person name="Reenan R."/>
            <person name="Reily A."/>
            <person name="Remington K.A."/>
            <person name="Rieger T.T."/>
            <person name="Ritchie M.G."/>
            <person name="Robin C."/>
            <person name="Rogers Y.H."/>
            <person name="Rohde C."/>
            <person name="Rozas J."/>
            <person name="Rubenfield M.J."/>
            <person name="Ruiz A."/>
            <person name="Russo S."/>
            <person name="Salzberg S.L."/>
            <person name="Sanchez-Gracia A."/>
            <person name="Saranga D.J."/>
            <person name="Sato H."/>
            <person name="Schaeffer S.W."/>
            <person name="Schatz M.C."/>
            <person name="Schlenke T."/>
            <person name="Schwartz R."/>
            <person name="Segarra C."/>
            <person name="Singh R.S."/>
            <person name="Sirot L."/>
            <person name="Sirota M."/>
            <person name="Sisneros N.B."/>
            <person name="Smith C.D."/>
            <person name="Smith T.F."/>
            <person name="Spieth J."/>
            <person name="Stage D.E."/>
            <person name="Stark A."/>
            <person name="Stephan W."/>
            <person name="Strausberg R.L."/>
            <person name="Strempel S."/>
            <person name="Sturgill D."/>
            <person name="Sutton G."/>
            <person name="Sutton G.G."/>
            <person name="Tao W."/>
            <person name="Teichmann S."/>
            <person name="Tobari Y.N."/>
            <person name="Tomimura Y."/>
            <person name="Tsolas J.M."/>
            <person name="Valente V.L."/>
            <person name="Venter E."/>
            <person name="Venter J.C."/>
            <person name="Vicario S."/>
            <person name="Vieira F.G."/>
            <person name="Vilella A.J."/>
            <person name="Villasante A."/>
            <person name="Walenz B."/>
            <person name="Wang J."/>
            <person name="Wasserman M."/>
            <person name="Watts T."/>
            <person name="Wilson D."/>
            <person name="Wilson R.K."/>
            <person name="Wing R.A."/>
            <person name="Wolfner M.F."/>
            <person name="Wong A."/>
            <person name="Wong G.K."/>
            <person name="Wu C.I."/>
            <person name="Wu G."/>
            <person name="Yamamoto D."/>
            <person name="Yang H.P."/>
            <person name="Yang S.P."/>
            <person name="Yorke J.A."/>
            <person name="Yoshida K."/>
            <person name="Zdobnov E."/>
            <person name="Zhang P."/>
            <person name="Zhang Y."/>
            <person name="Zimin A.V."/>
            <person name="Baldwin J."/>
            <person name="Abdouelleil A."/>
            <person name="Abdulkadir J."/>
            <person name="Abebe A."/>
            <person name="Abera B."/>
            <person name="Abreu J."/>
            <person name="Acer S.C."/>
            <person name="Aftuck L."/>
            <person name="Alexander A."/>
            <person name="An P."/>
            <person name="Anderson E."/>
            <person name="Anderson S."/>
            <person name="Arachi H."/>
            <person name="Azer M."/>
            <person name="Bachantsang P."/>
            <person name="Barry A."/>
            <person name="Bayul T."/>
            <person name="Berlin A."/>
            <person name="Bessette D."/>
            <person name="Bloom T."/>
            <person name="Blye J."/>
            <person name="Boguslavskiy L."/>
            <person name="Bonnet C."/>
            <person name="Boukhgalter B."/>
            <person name="Bourzgui I."/>
            <person name="Brown A."/>
            <person name="Cahill P."/>
            <person name="Channer S."/>
            <person name="Cheshatsang Y."/>
            <person name="Chuda L."/>
            <person name="Citroen M."/>
            <person name="Collymore A."/>
            <person name="Cooke P."/>
            <person name="Costello M."/>
            <person name="D'Aco K."/>
            <person name="Daza R."/>
            <person name="De Haan G."/>
            <person name="DeGray S."/>
            <person name="DeMaso C."/>
            <person name="Dhargay N."/>
            <person name="Dooley K."/>
            <person name="Dooley E."/>
            <person name="Doricent M."/>
            <person name="Dorje P."/>
            <person name="Dorjee K."/>
            <person name="Dupes A."/>
            <person name="Elong R."/>
            <person name="Falk J."/>
            <person name="Farina A."/>
            <person name="Faro S."/>
            <person name="Ferguson D."/>
            <person name="Fisher S."/>
            <person name="Foley C.D."/>
            <person name="Franke A."/>
            <person name="Friedrich D."/>
            <person name="Gadbois L."/>
            <person name="Gearin G."/>
            <person name="Gearin C.R."/>
            <person name="Giannoukos G."/>
            <person name="Goode T."/>
            <person name="Graham J."/>
            <person name="Grandbois E."/>
            <person name="Grewal S."/>
            <person name="Gyaltsen K."/>
            <person name="Hafez N."/>
            <person name="Hagos B."/>
            <person name="Hall J."/>
            <person name="Henson C."/>
            <person name="Hollinger A."/>
            <person name="Honan T."/>
            <person name="Huard M.D."/>
            <person name="Hughes L."/>
            <person name="Hurhula B."/>
            <person name="Husby M.E."/>
            <person name="Kamat A."/>
            <person name="Kanga B."/>
            <person name="Kashin S."/>
            <person name="Khazanovich D."/>
            <person name="Kisner P."/>
            <person name="Lance K."/>
            <person name="Lara M."/>
            <person name="Lee W."/>
            <person name="Lennon N."/>
            <person name="Letendre F."/>
            <person name="LeVine R."/>
            <person name="Lipovsky A."/>
            <person name="Liu X."/>
            <person name="Liu J."/>
            <person name="Liu S."/>
            <person name="Lokyitsang T."/>
            <person name="Lokyitsang Y."/>
            <person name="Lubonja R."/>
            <person name="Lui A."/>
            <person name="MacDonald P."/>
            <person name="Magnisalis V."/>
            <person name="Maru K."/>
            <person name="Matthews C."/>
            <person name="McCusker W."/>
            <person name="McDonough S."/>
            <person name="Mehta T."/>
            <person name="Meldrim J."/>
            <person name="Meneus L."/>
            <person name="Mihai O."/>
            <person name="Mihalev A."/>
            <person name="Mihova T."/>
            <person name="Mittelman R."/>
            <person name="Mlenga V."/>
            <person name="Montmayeur A."/>
            <person name="Mulrain L."/>
            <person name="Navidi A."/>
            <person name="Naylor J."/>
            <person name="Negash T."/>
            <person name="Nguyen T."/>
            <person name="Nguyen N."/>
            <person name="Nicol R."/>
            <person name="Norbu C."/>
            <person name="Norbu N."/>
            <person name="Novod N."/>
            <person name="O'Neill B."/>
            <person name="Osman S."/>
            <person name="Markiewicz E."/>
            <person name="Oyono O.L."/>
            <person name="Patti C."/>
            <person name="Phunkhang P."/>
            <person name="Pierre F."/>
            <person name="Priest M."/>
            <person name="Raghuraman S."/>
            <person name="Rege F."/>
            <person name="Reyes R."/>
            <person name="Rise C."/>
            <person name="Rogov P."/>
            <person name="Ross K."/>
            <person name="Ryan E."/>
            <person name="Settipalli S."/>
            <person name="Shea T."/>
            <person name="Sherpa N."/>
            <person name="Shi L."/>
            <person name="Shih D."/>
            <person name="Sparrow T."/>
            <person name="Spaulding J."/>
            <person name="Stalker J."/>
            <person name="Stange-Thomann N."/>
            <person name="Stavropoulos S."/>
            <person name="Stone C."/>
            <person name="Strader C."/>
            <person name="Tesfaye S."/>
            <person name="Thomson T."/>
            <person name="Thoulutsang Y."/>
            <person name="Thoulutsang D."/>
            <person name="Topham K."/>
            <person name="Topping I."/>
            <person name="Tsamla T."/>
            <person name="Vassiliev H."/>
            <person name="Vo A."/>
            <person name="Wangchuk T."/>
            <person name="Wangdi T."/>
            <person name="Weiand M."/>
            <person name="Wilkinson J."/>
            <person name="Wilson A."/>
            <person name="Yadav S."/>
            <person name="Young G."/>
            <person name="Yu Q."/>
            <person name="Zembek L."/>
            <person name="Zhong D."/>
            <person name="Zimmer A."/>
            <person name="Zwirko Z."/>
            <person name="Jaffe D.B."/>
            <person name="Alvarez P."/>
            <person name="Brockman W."/>
            <person name="Butler J."/>
            <person name="Chin C."/>
            <person name="Gnerre S."/>
            <person name="Grabherr M."/>
            <person name="Kleber M."/>
            <person name="Mauceli E."/>
            <person name="MacCallum I."/>
        </authorList>
    </citation>
    <scope>NUCLEOTIDE SEQUENCE [LARGE SCALE GENOMIC DNA]</scope>
    <source>
        <strain evidence="5">Tucson 15081-1352.22</strain>
    </source>
</reference>
<dbReference type="InterPro" id="IPR051428">
    <property type="entry name" value="Sphingo_Act-Surfact_Prot"/>
</dbReference>
<dbReference type="eggNOG" id="KOG1340">
    <property type="taxonomic scope" value="Eukaryota"/>
</dbReference>
<dbReference type="InterPro" id="IPR008139">
    <property type="entry name" value="SaposinB_dom"/>
</dbReference>
<dbReference type="InterPro" id="IPR008138">
    <property type="entry name" value="SapB_2"/>
</dbReference>
<dbReference type="InterPro" id="IPR011001">
    <property type="entry name" value="Saposin-like"/>
</dbReference>
<keyword evidence="5" id="KW-1185">Reference proteome</keyword>
<dbReference type="PANTHER" id="PTHR11480">
    <property type="entry name" value="SAPOSIN-RELATED"/>
    <property type="match status" value="1"/>
</dbReference>
<dbReference type="Proteomes" id="UP000009192">
    <property type="component" value="Unassembled WGS sequence"/>
</dbReference>
<feature type="domain" description="Saposin B-type" evidence="3">
    <location>
        <begin position="175"/>
        <end position="254"/>
    </location>
</feature>
<evidence type="ECO:0000313" key="5">
    <source>
        <dbReference type="Proteomes" id="UP000009192"/>
    </source>
</evidence>
<organism evidence="4 5">
    <name type="scientific">Drosophila mojavensis</name>
    <name type="common">Fruit fly</name>
    <dbReference type="NCBI Taxonomy" id="7230"/>
    <lineage>
        <taxon>Eukaryota</taxon>
        <taxon>Metazoa</taxon>
        <taxon>Ecdysozoa</taxon>
        <taxon>Arthropoda</taxon>
        <taxon>Hexapoda</taxon>
        <taxon>Insecta</taxon>
        <taxon>Pterygota</taxon>
        <taxon>Neoptera</taxon>
        <taxon>Endopterygota</taxon>
        <taxon>Diptera</taxon>
        <taxon>Brachycera</taxon>
        <taxon>Muscomorpha</taxon>
        <taxon>Ephydroidea</taxon>
        <taxon>Drosophilidae</taxon>
        <taxon>Drosophila</taxon>
    </lineage>
</organism>
<evidence type="ECO:0000313" key="4">
    <source>
        <dbReference type="EMBL" id="EDW10249.2"/>
    </source>
</evidence>
<accession>B4KPX2</accession>
<protein>
    <recommendedName>
        <fullName evidence="3">Saposin B-type domain-containing protein</fullName>
    </recommendedName>
</protein>
<proteinExistence type="predicted"/>
<evidence type="ECO:0000256" key="2">
    <source>
        <dbReference type="ARBA" id="ARBA00023180"/>
    </source>
</evidence>
<name>B4KPX2_DROMO</name>
<dbReference type="KEGG" id="dmo:Dmoj_GI18636"/>
<dbReference type="Gene3D" id="1.10.225.10">
    <property type="entry name" value="Saposin-like"/>
    <property type="match status" value="2"/>
</dbReference>
<keyword evidence="1" id="KW-1015">Disulfide bond</keyword>
<dbReference type="HOGENOM" id="CLU_583000_0_0_1"/>
<dbReference type="Pfam" id="PF03489">
    <property type="entry name" value="SapB_2"/>
    <property type="match status" value="1"/>
</dbReference>
<dbReference type="InParanoid" id="B4KPX2"/>
<dbReference type="SMART" id="SM00741">
    <property type="entry name" value="SapB"/>
    <property type="match status" value="2"/>
</dbReference>
<sequence length="291" mass="33119">MQFTGSSAIGAVILCTYRRLLQHHRQLLAEIYGLAKQYLRSNEICRAIDICPGTAPEPEPALSSAVWSELTERTKCKEVMQHVRASILKGSTEAQFREKLNGLCIGWHVEQAECKLLVDEYSHTLYSLLNSSMNDESICRMVGLCSKNKQLTPVKLEIKLLDDNHGEELQSGAAQSVDCELCEIVILKMRELMKHHSDIKIALGHVCYLLETNNLGNQCRKMLRQHSDSIKKLVLSNEANHQICRELNMCLLYEAQDAVNVDETLHSLPEQRIKYIMLIYYLIFTAHSQSM</sequence>
<gene>
    <name evidence="4" type="primary">Dmoj\GI18636</name>
    <name evidence="4" type="ORF">Dmoj_GI18636</name>
</gene>
<feature type="domain" description="Saposin B-type" evidence="3">
    <location>
        <begin position="69"/>
        <end position="149"/>
    </location>
</feature>
<dbReference type="PROSITE" id="PS50015">
    <property type="entry name" value="SAP_B"/>
    <property type="match status" value="2"/>
</dbReference>
<dbReference type="EMBL" id="CH933808">
    <property type="protein sequence ID" value="EDW10249.2"/>
    <property type="molecule type" value="Genomic_DNA"/>
</dbReference>